<comment type="subcellular location">
    <subcellularLocation>
        <location evidence="1">Membrane</location>
        <topology evidence="1">Multi-pass membrane protein</topology>
    </subcellularLocation>
</comment>
<feature type="transmembrane region" description="Helical" evidence="6">
    <location>
        <begin position="184"/>
        <end position="207"/>
    </location>
</feature>
<evidence type="ECO:0000313" key="8">
    <source>
        <dbReference type="Proteomes" id="UP001381693"/>
    </source>
</evidence>
<dbReference type="PANTHER" id="PTHR43243:SF20">
    <property type="entry name" value="CATIONIC AMINO ACID TRANSPORTER 3"/>
    <property type="match status" value="1"/>
</dbReference>
<dbReference type="PANTHER" id="PTHR43243">
    <property type="entry name" value="INNER MEMBRANE TRANSPORTER YGJI-RELATED"/>
    <property type="match status" value="1"/>
</dbReference>
<keyword evidence="4 6" id="KW-0472">Membrane</keyword>
<feature type="transmembrane region" description="Helical" evidence="6">
    <location>
        <begin position="20"/>
        <end position="42"/>
    </location>
</feature>
<feature type="transmembrane region" description="Helical" evidence="6">
    <location>
        <begin position="524"/>
        <end position="542"/>
    </location>
</feature>
<feature type="region of interest" description="Disordered" evidence="5">
    <location>
        <begin position="358"/>
        <end position="377"/>
    </location>
</feature>
<feature type="transmembrane region" description="Helical" evidence="6">
    <location>
        <begin position="227"/>
        <end position="250"/>
    </location>
</feature>
<feature type="transmembrane region" description="Helical" evidence="6">
    <location>
        <begin position="105"/>
        <end position="128"/>
    </location>
</feature>
<dbReference type="Gene3D" id="1.20.1740.10">
    <property type="entry name" value="Amino acid/polyamine transporter I"/>
    <property type="match status" value="1"/>
</dbReference>
<protein>
    <recommendedName>
        <fullName evidence="9">Cationic amino acid transporter</fullName>
    </recommendedName>
</protein>
<feature type="transmembrane region" description="Helical" evidence="6">
    <location>
        <begin position="440"/>
        <end position="456"/>
    </location>
</feature>
<feature type="transmembrane region" description="Helical" evidence="6">
    <location>
        <begin position="468"/>
        <end position="488"/>
    </location>
</feature>
<feature type="non-terminal residue" evidence="7">
    <location>
        <position position="1"/>
    </location>
</feature>
<sequence length="570" mass="59927">AVSAELCMRMPRGGGIYTHVYAALGELPAVLVASTLLLDFLLMSAIAARGSSQYLASASNYSFSDTILPHLIRVEDSQYLASYCDIPAAGLTIISTIMVTVGTKVVCQVGGVGIGMSLLILMAALGAALTTSDPRHWTNPPGFFPQGLHGVVCGGALLYVGLGGIHIASLLAGECKQYRTIAGCMGVGMGVVALVTLFPSAVIVTLSTTNLSTVAPLTQLFPGASLGGMRALVSVGGVVGLWAACLGGIFGGSRLLQRLACDGLAPRCLRKICHGTTSPWRAALSCGVLATCIAALASSTHLLRAAGAGTATAGVAGAAAVLAHRYRPRSHSSVLHIDTPDTSQSRSISLPELTEVKAPSHEPYNNGFNPSDNSRVPSKSYNDIQPIAHCSYAHDDIQSIAYEDEEPRQMAVEWTGGTWVTAVIEPPQPPTWMSWRTSRFLMTTFIINCLAGVSVVRGAKELGVGEWAWAGVALCIFGCIVCGVGLWMQPRHSSSTTTQQEGVPLLPLMTILTNILLLLHLPSIALISAACVWVITTSVWLVHGRRLSLEAVLMHALLTHNNQEGPSDML</sequence>
<feature type="transmembrane region" description="Helical" evidence="6">
    <location>
        <begin position="148"/>
        <end position="172"/>
    </location>
</feature>
<keyword evidence="8" id="KW-1185">Reference proteome</keyword>
<feature type="transmembrane region" description="Helical" evidence="6">
    <location>
        <begin position="280"/>
        <end position="297"/>
    </location>
</feature>
<dbReference type="GO" id="GO:0005886">
    <property type="term" value="C:plasma membrane"/>
    <property type="evidence" value="ECO:0007669"/>
    <property type="project" value="TreeGrafter"/>
</dbReference>
<evidence type="ECO:0008006" key="9">
    <source>
        <dbReference type="Google" id="ProtNLM"/>
    </source>
</evidence>
<feature type="transmembrane region" description="Helical" evidence="6">
    <location>
        <begin position="303"/>
        <end position="323"/>
    </location>
</feature>
<organism evidence="7 8">
    <name type="scientific">Halocaridina rubra</name>
    <name type="common">Hawaiian red shrimp</name>
    <dbReference type="NCBI Taxonomy" id="373956"/>
    <lineage>
        <taxon>Eukaryota</taxon>
        <taxon>Metazoa</taxon>
        <taxon>Ecdysozoa</taxon>
        <taxon>Arthropoda</taxon>
        <taxon>Crustacea</taxon>
        <taxon>Multicrustacea</taxon>
        <taxon>Malacostraca</taxon>
        <taxon>Eumalacostraca</taxon>
        <taxon>Eucarida</taxon>
        <taxon>Decapoda</taxon>
        <taxon>Pleocyemata</taxon>
        <taxon>Caridea</taxon>
        <taxon>Atyoidea</taxon>
        <taxon>Atyidae</taxon>
        <taxon>Halocaridina</taxon>
    </lineage>
</organism>
<comment type="caution">
    <text evidence="7">The sequence shown here is derived from an EMBL/GenBank/DDBJ whole genome shotgun (WGS) entry which is preliminary data.</text>
</comment>
<dbReference type="Pfam" id="PF13520">
    <property type="entry name" value="AA_permease_2"/>
    <property type="match status" value="1"/>
</dbReference>
<proteinExistence type="predicted"/>
<evidence type="ECO:0000256" key="2">
    <source>
        <dbReference type="ARBA" id="ARBA00022692"/>
    </source>
</evidence>
<evidence type="ECO:0000256" key="5">
    <source>
        <dbReference type="SAM" id="MobiDB-lite"/>
    </source>
</evidence>
<gene>
    <name evidence="7" type="ORF">SK128_018778</name>
</gene>
<evidence type="ECO:0000256" key="3">
    <source>
        <dbReference type="ARBA" id="ARBA00022989"/>
    </source>
</evidence>
<evidence type="ECO:0000256" key="6">
    <source>
        <dbReference type="SAM" id="Phobius"/>
    </source>
</evidence>
<dbReference type="GO" id="GO:0015171">
    <property type="term" value="F:amino acid transmembrane transporter activity"/>
    <property type="evidence" value="ECO:0007669"/>
    <property type="project" value="TreeGrafter"/>
</dbReference>
<dbReference type="Proteomes" id="UP001381693">
    <property type="component" value="Unassembled WGS sequence"/>
</dbReference>
<reference evidence="7 8" key="1">
    <citation type="submission" date="2023-11" db="EMBL/GenBank/DDBJ databases">
        <title>Halocaridina rubra genome assembly.</title>
        <authorList>
            <person name="Smith C."/>
        </authorList>
    </citation>
    <scope>NUCLEOTIDE SEQUENCE [LARGE SCALE GENOMIC DNA]</scope>
    <source>
        <strain evidence="7">EP-1</strain>
        <tissue evidence="7">Whole</tissue>
    </source>
</reference>
<accession>A0AAN8XNG2</accession>
<evidence type="ECO:0000256" key="1">
    <source>
        <dbReference type="ARBA" id="ARBA00004141"/>
    </source>
</evidence>
<name>A0AAN8XNG2_HALRR</name>
<keyword evidence="2 6" id="KW-0812">Transmembrane</keyword>
<dbReference type="AlphaFoldDB" id="A0AAN8XNG2"/>
<dbReference type="InterPro" id="IPR002293">
    <property type="entry name" value="AA/rel_permease1"/>
</dbReference>
<evidence type="ECO:0000256" key="4">
    <source>
        <dbReference type="ARBA" id="ARBA00023136"/>
    </source>
</evidence>
<keyword evidence="3 6" id="KW-1133">Transmembrane helix</keyword>
<dbReference type="EMBL" id="JAXCGZ010005326">
    <property type="protein sequence ID" value="KAK7081320.1"/>
    <property type="molecule type" value="Genomic_DNA"/>
</dbReference>
<evidence type="ECO:0000313" key="7">
    <source>
        <dbReference type="EMBL" id="KAK7081320.1"/>
    </source>
</evidence>
<feature type="compositionally biased region" description="Polar residues" evidence="5">
    <location>
        <begin position="366"/>
        <end position="377"/>
    </location>
</feature>
<feature type="transmembrane region" description="Helical" evidence="6">
    <location>
        <begin position="500"/>
        <end position="518"/>
    </location>
</feature>